<feature type="region of interest" description="Disordered" evidence="1">
    <location>
        <begin position="128"/>
        <end position="147"/>
    </location>
</feature>
<gene>
    <name evidence="2" type="ORF">Cadr_000003331</name>
</gene>
<dbReference type="Proteomes" id="UP000299084">
    <property type="component" value="Unassembled WGS sequence"/>
</dbReference>
<evidence type="ECO:0000313" key="3">
    <source>
        <dbReference type="Proteomes" id="UP000299084"/>
    </source>
</evidence>
<comment type="caution">
    <text evidence="2">The sequence shown here is derived from an EMBL/GenBank/DDBJ whole genome shotgun (WGS) entry which is preliminary data.</text>
</comment>
<dbReference type="EMBL" id="JWIN03000037">
    <property type="protein sequence ID" value="KAB1253323.1"/>
    <property type="molecule type" value="Genomic_DNA"/>
</dbReference>
<proteinExistence type="predicted"/>
<dbReference type="AlphaFoldDB" id="A0A5N4C372"/>
<sequence length="147" mass="15042">MYCHYRRGGRGGGGHVLNFPASAAAVLPVRALLKAAAVLLRQTLLKAAAVLPVRALPNAAAVLPVRVLRKAAAVLPVRALLNAAAAVLLHQALLSAAVFPGLGSISTPSPATLRRILLPEFEVLSSLSSEEPAEMGGTPPSSPPPVL</sequence>
<evidence type="ECO:0000313" key="2">
    <source>
        <dbReference type="EMBL" id="KAB1253323.1"/>
    </source>
</evidence>
<name>A0A5N4C372_CAMDR</name>
<organism evidence="2 3">
    <name type="scientific">Camelus dromedarius</name>
    <name type="common">Dromedary</name>
    <name type="synonym">Arabian camel</name>
    <dbReference type="NCBI Taxonomy" id="9838"/>
    <lineage>
        <taxon>Eukaryota</taxon>
        <taxon>Metazoa</taxon>
        <taxon>Chordata</taxon>
        <taxon>Craniata</taxon>
        <taxon>Vertebrata</taxon>
        <taxon>Euteleostomi</taxon>
        <taxon>Mammalia</taxon>
        <taxon>Eutheria</taxon>
        <taxon>Laurasiatheria</taxon>
        <taxon>Artiodactyla</taxon>
        <taxon>Tylopoda</taxon>
        <taxon>Camelidae</taxon>
        <taxon>Camelus</taxon>
    </lineage>
</organism>
<accession>A0A5N4C372</accession>
<keyword evidence="3" id="KW-1185">Reference proteome</keyword>
<reference evidence="2 3" key="1">
    <citation type="journal article" date="2019" name="Mol. Ecol. Resour.">
        <title>Improving Illumina assemblies with Hi-C and long reads: an example with the North African dromedary.</title>
        <authorList>
            <person name="Elbers J.P."/>
            <person name="Rogers M.F."/>
            <person name="Perelman P.L."/>
            <person name="Proskuryakova A.A."/>
            <person name="Serdyukova N.A."/>
            <person name="Johnson W.E."/>
            <person name="Horin P."/>
            <person name="Corander J."/>
            <person name="Murphy D."/>
            <person name="Burger P.A."/>
        </authorList>
    </citation>
    <scope>NUCLEOTIDE SEQUENCE [LARGE SCALE GENOMIC DNA]</scope>
    <source>
        <strain evidence="2">Drom800</strain>
        <tissue evidence="2">Blood</tissue>
    </source>
</reference>
<evidence type="ECO:0000256" key="1">
    <source>
        <dbReference type="SAM" id="MobiDB-lite"/>
    </source>
</evidence>
<protein>
    <submittedName>
        <fullName evidence="2">Uncharacterized protein</fullName>
    </submittedName>
</protein>